<feature type="signal peptide" evidence="1">
    <location>
        <begin position="1"/>
        <end position="30"/>
    </location>
</feature>
<feature type="domain" description="Surface lipoprotein assembly modifier C-terminal" evidence="2">
    <location>
        <begin position="173"/>
        <end position="440"/>
    </location>
</feature>
<keyword evidence="3" id="KW-0449">Lipoprotein</keyword>
<reference evidence="3 4" key="1">
    <citation type="submission" date="2024-03" db="EMBL/GenBank/DDBJ databases">
        <authorList>
            <person name="Jo J.-H."/>
        </authorList>
    </citation>
    <scope>NUCLEOTIDE SEQUENCE [LARGE SCALE GENOMIC DNA]</scope>
    <source>
        <strain evidence="3 4">PS1R-30</strain>
    </source>
</reference>
<evidence type="ECO:0000313" key="3">
    <source>
        <dbReference type="EMBL" id="MEJ5978477.1"/>
    </source>
</evidence>
<dbReference type="SUPFAM" id="SSF48452">
    <property type="entry name" value="TPR-like"/>
    <property type="match status" value="1"/>
</dbReference>
<proteinExistence type="predicted"/>
<dbReference type="RefSeq" id="WP_339588396.1">
    <property type="nucleotide sequence ID" value="NZ_JBBHJZ010000003.1"/>
</dbReference>
<sequence length="451" mass="49574">MTCVARPALRALRACCLAGALLLPVSAARAQERPASAAVVGLSPAELFDFADQARDAGDFVTAEAAYRALARHRDVEIRTEARFRLGRMLADGQRKYREAAIEFRRILDEKPDLPAVRLELARMHAQLGNLRAAEREFRAASAAGLPPEVEQIVRFYANALSSRKPFGGSIEIALAPDSNINRATRADSLGTVIGNFAINEDAKARSGLGLNLRGQTYYRHRLGARTDLLARLSASGNLYRDAAFNDIIVSAQFGPEYAIGTDRVALSMGPVWRWYGQQPFSTAWSAGATWQHPTGKRSQLRAEGTVARIDNKFNDLQDSRSFSLSAALDRALTPKFGAGLQIQATRETARDPGYSNVTAGVSAYLFREIGRTTLVASAGYSRLEADRRLSLFPRRRAEDRYSASLAATLRTLQVGSFAPLVRLRWERNVSPVEIYDYRRVAAEFGVTSAF</sequence>
<keyword evidence="4" id="KW-1185">Reference proteome</keyword>
<keyword evidence="1" id="KW-0732">Signal</keyword>
<organism evidence="3 4">
    <name type="scientific">Novosphingobium anseongense</name>
    <dbReference type="NCBI Taxonomy" id="3133436"/>
    <lineage>
        <taxon>Bacteria</taxon>
        <taxon>Pseudomonadati</taxon>
        <taxon>Pseudomonadota</taxon>
        <taxon>Alphaproteobacteria</taxon>
        <taxon>Sphingomonadales</taxon>
        <taxon>Sphingomonadaceae</taxon>
        <taxon>Novosphingobium</taxon>
    </lineage>
</organism>
<dbReference type="InterPro" id="IPR007655">
    <property type="entry name" value="Slam_C"/>
</dbReference>
<feature type="chain" id="PRO_5045294224" evidence="1">
    <location>
        <begin position="31"/>
        <end position="451"/>
    </location>
</feature>
<dbReference type="InterPro" id="IPR011990">
    <property type="entry name" value="TPR-like_helical_dom_sf"/>
</dbReference>
<evidence type="ECO:0000259" key="2">
    <source>
        <dbReference type="Pfam" id="PF04575"/>
    </source>
</evidence>
<evidence type="ECO:0000313" key="4">
    <source>
        <dbReference type="Proteomes" id="UP001361239"/>
    </source>
</evidence>
<evidence type="ECO:0000256" key="1">
    <source>
        <dbReference type="SAM" id="SignalP"/>
    </source>
</evidence>
<dbReference type="Pfam" id="PF04575">
    <property type="entry name" value="SlipAM"/>
    <property type="match status" value="1"/>
</dbReference>
<gene>
    <name evidence="3" type="ORF">WG901_17625</name>
</gene>
<name>A0ABU8RZM6_9SPHN</name>
<accession>A0ABU8RZM6</accession>
<protein>
    <submittedName>
        <fullName evidence="3">Surface lipoprotein assembly modifier</fullName>
    </submittedName>
</protein>
<dbReference type="EMBL" id="JBBHJZ010000003">
    <property type="protein sequence ID" value="MEJ5978477.1"/>
    <property type="molecule type" value="Genomic_DNA"/>
</dbReference>
<dbReference type="Gene3D" id="1.25.40.10">
    <property type="entry name" value="Tetratricopeptide repeat domain"/>
    <property type="match status" value="1"/>
</dbReference>
<comment type="caution">
    <text evidence="3">The sequence shown here is derived from an EMBL/GenBank/DDBJ whole genome shotgun (WGS) entry which is preliminary data.</text>
</comment>
<dbReference type="Proteomes" id="UP001361239">
    <property type="component" value="Unassembled WGS sequence"/>
</dbReference>